<gene>
    <name evidence="2" type="ORF">AAG570_003673</name>
</gene>
<dbReference type="EMBL" id="JBFDAA010000014">
    <property type="protein sequence ID" value="KAL1122268.1"/>
    <property type="molecule type" value="Genomic_DNA"/>
</dbReference>
<feature type="region of interest" description="Disordered" evidence="1">
    <location>
        <begin position="1"/>
        <end position="36"/>
    </location>
</feature>
<feature type="compositionally biased region" description="Polar residues" evidence="1">
    <location>
        <begin position="140"/>
        <end position="149"/>
    </location>
</feature>
<feature type="region of interest" description="Disordered" evidence="1">
    <location>
        <begin position="89"/>
        <end position="240"/>
    </location>
</feature>
<evidence type="ECO:0000256" key="1">
    <source>
        <dbReference type="SAM" id="MobiDB-lite"/>
    </source>
</evidence>
<organism evidence="2 3">
    <name type="scientific">Ranatra chinensis</name>
    <dbReference type="NCBI Taxonomy" id="642074"/>
    <lineage>
        <taxon>Eukaryota</taxon>
        <taxon>Metazoa</taxon>
        <taxon>Ecdysozoa</taxon>
        <taxon>Arthropoda</taxon>
        <taxon>Hexapoda</taxon>
        <taxon>Insecta</taxon>
        <taxon>Pterygota</taxon>
        <taxon>Neoptera</taxon>
        <taxon>Paraneoptera</taxon>
        <taxon>Hemiptera</taxon>
        <taxon>Heteroptera</taxon>
        <taxon>Panheteroptera</taxon>
        <taxon>Nepomorpha</taxon>
        <taxon>Nepidae</taxon>
        <taxon>Ranatrinae</taxon>
        <taxon>Ranatra</taxon>
    </lineage>
</organism>
<comment type="caution">
    <text evidence="2">The sequence shown here is derived from an EMBL/GenBank/DDBJ whole genome shotgun (WGS) entry which is preliminary data.</text>
</comment>
<evidence type="ECO:0000313" key="3">
    <source>
        <dbReference type="Proteomes" id="UP001558652"/>
    </source>
</evidence>
<name>A0ABD0Y4D3_9HEMI</name>
<dbReference type="AlphaFoldDB" id="A0ABD0Y4D3"/>
<dbReference type="Proteomes" id="UP001558652">
    <property type="component" value="Unassembled WGS sequence"/>
</dbReference>
<protein>
    <submittedName>
        <fullName evidence="2">Uncharacterized protein</fullName>
    </submittedName>
</protein>
<feature type="compositionally biased region" description="Low complexity" evidence="1">
    <location>
        <begin position="124"/>
        <end position="139"/>
    </location>
</feature>
<reference evidence="2 3" key="1">
    <citation type="submission" date="2024-07" db="EMBL/GenBank/DDBJ databases">
        <title>Chromosome-level genome assembly of the water stick insect Ranatra chinensis (Heteroptera: Nepidae).</title>
        <authorList>
            <person name="Liu X."/>
        </authorList>
    </citation>
    <scope>NUCLEOTIDE SEQUENCE [LARGE SCALE GENOMIC DNA]</scope>
    <source>
        <strain evidence="2">Cailab_2021Rc</strain>
        <tissue evidence="2">Muscle</tissue>
    </source>
</reference>
<feature type="compositionally biased region" description="Polar residues" evidence="1">
    <location>
        <begin position="212"/>
        <end position="221"/>
    </location>
</feature>
<accession>A0ABD0Y4D3</accession>
<feature type="compositionally biased region" description="Basic and acidic residues" evidence="1">
    <location>
        <begin position="20"/>
        <end position="36"/>
    </location>
</feature>
<proteinExistence type="predicted"/>
<evidence type="ECO:0000313" key="2">
    <source>
        <dbReference type="EMBL" id="KAL1122268.1"/>
    </source>
</evidence>
<feature type="compositionally biased region" description="Low complexity" evidence="1">
    <location>
        <begin position="179"/>
        <end position="192"/>
    </location>
</feature>
<sequence length="260" mass="27589">MQRSGRVAFNHEAQYGVGGEKPEGMPHLSSRRDEHTITQQKFGYTTLESMLSDIPEIKLVKSGENCFVEATANGVSRHIADLVCNQKKSGVAKLKRRSSQNNSGSATRMGGPRGSPKHPSWRTGRPLRSGGSPSRAPSSVKPQEANSIKPQEAYSVKPPSSPKRKSQSEIAGSGRIVIPSTVDTSSLSPPSSGAAGQYPKVNGRGAAVQGVPQAQGSQGIGSNHVGGASGDLPYTRVKPTSPRLPQRQVLVTYKELILVM</sequence>
<keyword evidence="3" id="KW-1185">Reference proteome</keyword>